<keyword evidence="9" id="KW-1185">Reference proteome</keyword>
<proteinExistence type="inferred from homology"/>
<dbReference type="Gene3D" id="2.115.10.20">
    <property type="entry name" value="Glycosyl hydrolase domain, family 43"/>
    <property type="match status" value="1"/>
</dbReference>
<reference evidence="8" key="1">
    <citation type="journal article" date="2014" name="Int. J. Syst. Evol. Microbiol.">
        <title>Complete genome sequence of Corynebacterium casei LMG S-19264T (=DSM 44701T), isolated from a smear-ripened cheese.</title>
        <authorList>
            <consortium name="US DOE Joint Genome Institute (JGI-PGF)"/>
            <person name="Walter F."/>
            <person name="Albersmeier A."/>
            <person name="Kalinowski J."/>
            <person name="Ruckert C."/>
        </authorList>
    </citation>
    <scope>NUCLEOTIDE SEQUENCE</scope>
    <source>
        <strain evidence="8">KCTC 22164</strain>
    </source>
</reference>
<name>A0A918JLF0_9ALTE</name>
<dbReference type="GO" id="GO:0005975">
    <property type="term" value="P:carbohydrate metabolic process"/>
    <property type="evidence" value="ECO:0007669"/>
    <property type="project" value="InterPro"/>
</dbReference>
<dbReference type="Pfam" id="PF00251">
    <property type="entry name" value="Glyco_hydro_32N"/>
    <property type="match status" value="1"/>
</dbReference>
<evidence type="ECO:0000256" key="2">
    <source>
        <dbReference type="ARBA" id="ARBA00012758"/>
    </source>
</evidence>
<evidence type="ECO:0000256" key="1">
    <source>
        <dbReference type="ARBA" id="ARBA00009902"/>
    </source>
</evidence>
<feature type="domain" description="Glycosyl hydrolase family 32 N-terminal" evidence="7">
    <location>
        <begin position="491"/>
        <end position="732"/>
    </location>
</feature>
<evidence type="ECO:0000256" key="6">
    <source>
        <dbReference type="SAM" id="SignalP"/>
    </source>
</evidence>
<dbReference type="EMBL" id="BMXP01000002">
    <property type="protein sequence ID" value="GGW81820.1"/>
    <property type="molecule type" value="Genomic_DNA"/>
</dbReference>
<dbReference type="SMART" id="SM00640">
    <property type="entry name" value="Glyco_32"/>
    <property type="match status" value="1"/>
</dbReference>
<evidence type="ECO:0000259" key="7">
    <source>
        <dbReference type="Pfam" id="PF00251"/>
    </source>
</evidence>
<reference evidence="8" key="2">
    <citation type="submission" date="2020-09" db="EMBL/GenBank/DDBJ databases">
        <authorList>
            <person name="Sun Q."/>
            <person name="Kim S."/>
        </authorList>
    </citation>
    <scope>NUCLEOTIDE SEQUENCE</scope>
    <source>
        <strain evidence="8">KCTC 22164</strain>
    </source>
</reference>
<evidence type="ECO:0000256" key="5">
    <source>
        <dbReference type="SAM" id="MobiDB-lite"/>
    </source>
</evidence>
<dbReference type="EC" id="3.2.1.26" evidence="2"/>
<keyword evidence="4" id="KW-0326">Glycosidase</keyword>
<evidence type="ECO:0000313" key="8">
    <source>
        <dbReference type="EMBL" id="GGW81820.1"/>
    </source>
</evidence>
<dbReference type="RefSeq" id="WP_189404692.1">
    <property type="nucleotide sequence ID" value="NZ_BMXP01000002.1"/>
</dbReference>
<dbReference type="CDD" id="cd08995">
    <property type="entry name" value="GH32_EcAec43-like"/>
    <property type="match status" value="1"/>
</dbReference>
<feature type="signal peptide" evidence="6">
    <location>
        <begin position="1"/>
        <end position="28"/>
    </location>
</feature>
<dbReference type="GO" id="GO:0004564">
    <property type="term" value="F:beta-fructofuranosidase activity"/>
    <property type="evidence" value="ECO:0007669"/>
    <property type="project" value="UniProtKB-EC"/>
</dbReference>
<feature type="region of interest" description="Disordered" evidence="5">
    <location>
        <begin position="52"/>
        <end position="85"/>
    </location>
</feature>
<evidence type="ECO:0000313" key="9">
    <source>
        <dbReference type="Proteomes" id="UP000631300"/>
    </source>
</evidence>
<dbReference type="InterPro" id="IPR051214">
    <property type="entry name" value="GH32_Enzymes"/>
</dbReference>
<evidence type="ECO:0000256" key="4">
    <source>
        <dbReference type="ARBA" id="ARBA00023295"/>
    </source>
</evidence>
<dbReference type="InterPro" id="IPR001362">
    <property type="entry name" value="Glyco_hydro_32"/>
</dbReference>
<sequence>MKTSKPNMKGWKLSGLMLLVSASLSACSDDDTDKNKVDAELIILQEGQNASDVIGGGNAPDEQEPDQDIVITDNPENSGHPLFSNPEDSEQVLSGFEFCCGQYNTYAEHGFGAVTGDFNKLDGGWWGADVAGVIGERVFSSFGDGFNSDDEALGWIGFGAVGTMDSPSFEISERFINFLVGGGSNGVSESNTTALALIIEDEIVLQASGDDTAMSMRWVSWDVADYAGMTAKIRFIDHHSDDKSDTSLPYLLADEFRISDEAAAVPEASSKMLVSATISVEPEVEGVPAFSRVSDPEQNIAGFEFCCGQFNTYANHDFRATGDMDKLDGGWWAADIINHQGERIFTSRGDGFSADGTGLGWIGDEATGTLSSPPFEITHKFLNFLVGGGTNDFTSDNATAAVLRVNGKIVRQAVGNGLESQVDWYSWDVSALQGETAVLEIIDQHKGEDDGSLPFIMLDEIRLADYAAVEPSKDDFVTMPDGHNVSLPLVMADPNPFFRDGEFYIYYLIDTAFHDWYLTKSSDLQHGSFPQRVLEATGDTNTQDQWTGSGSVVEDAQGQTHIFFTGHNADFNPVEAVMHAVATDNTLTDFTKVPEDTFTGSNGYSDFDFRDPKVFWNEDTGNYWMLITTRYNEQAAIGLYTSDNLVTWAPQEPLFTMNSPLNLEVPDWIDFGDNQFMVFSDQNDGERDIKYLHQTSAGWELADYTSLDGKFYYAGRTASSEDMTLMFGWIPHKVTRTNAGVGTFGGDLAIHQLQQTDSGELAVKIPDTYKTEFSEAIATDIQSQEGAVSNDTPISLMSSSSFTLNAVSEKNRLSMTVESETSGGRFGLYFPTDAEGEQVARLEFDTNSNQASFYFGDTPPTGGASVTPTPALEGEPLFSRTEAPEQNIAGFEFCCGQHNTLSVHEFTNVTGDFVKLDGGWWGGDVANNVGERVFSSFGDGFEEDGTALGWIGFGATGSADTPAFEITKPYINFLIGGGSNPFDSANATAIVLLVNGEVVRSQSGVDAEKTSDDKFLLEWATWDVSEFIGQTAVIRLIDHHSDDGTDTALPYLIADQFRAADLPAVSDGEEVSSGSLDAQVAVPMDLTSGVKLDVWLDPQSGLGTAYINDFRALSFRLYDLDERPVGVYTRGQAVSVSDLQRFIENQ</sequence>
<dbReference type="InterPro" id="IPR023296">
    <property type="entry name" value="Glyco_hydro_beta-prop_sf"/>
</dbReference>
<organism evidence="8 9">
    <name type="scientific">Alteromonas halophila</name>
    <dbReference type="NCBI Taxonomy" id="516698"/>
    <lineage>
        <taxon>Bacteria</taxon>
        <taxon>Pseudomonadati</taxon>
        <taxon>Pseudomonadota</taxon>
        <taxon>Gammaproteobacteria</taxon>
        <taxon>Alteromonadales</taxon>
        <taxon>Alteromonadaceae</taxon>
        <taxon>Alteromonas/Salinimonas group</taxon>
        <taxon>Alteromonas</taxon>
    </lineage>
</organism>
<dbReference type="PANTHER" id="PTHR43101">
    <property type="entry name" value="BETA-FRUCTOSIDASE"/>
    <property type="match status" value="1"/>
</dbReference>
<dbReference type="InterPro" id="IPR013148">
    <property type="entry name" value="Glyco_hydro_32_N"/>
</dbReference>
<keyword evidence="3" id="KW-0378">Hydrolase</keyword>
<dbReference type="AlphaFoldDB" id="A0A918JLF0"/>
<evidence type="ECO:0000256" key="3">
    <source>
        <dbReference type="ARBA" id="ARBA00022801"/>
    </source>
</evidence>
<comment type="caution">
    <text evidence="8">The sequence shown here is derived from an EMBL/GenBank/DDBJ whole genome shotgun (WGS) entry which is preliminary data.</text>
</comment>
<dbReference type="PANTHER" id="PTHR43101:SF1">
    <property type="entry name" value="BETA-FRUCTOSIDASE"/>
    <property type="match status" value="1"/>
</dbReference>
<accession>A0A918JLF0</accession>
<gene>
    <name evidence="8" type="ORF">GCM10007391_13800</name>
</gene>
<dbReference type="SUPFAM" id="SSF75005">
    <property type="entry name" value="Arabinanase/levansucrase/invertase"/>
    <property type="match status" value="1"/>
</dbReference>
<protein>
    <recommendedName>
        <fullName evidence="2">beta-fructofuranosidase</fullName>
        <ecNumber evidence="2">3.2.1.26</ecNumber>
    </recommendedName>
</protein>
<dbReference type="Proteomes" id="UP000631300">
    <property type="component" value="Unassembled WGS sequence"/>
</dbReference>
<feature type="chain" id="PRO_5037794171" description="beta-fructofuranosidase" evidence="6">
    <location>
        <begin position="29"/>
        <end position="1146"/>
    </location>
</feature>
<comment type="similarity">
    <text evidence="1">Belongs to the glycosyl hydrolase 32 family.</text>
</comment>
<keyword evidence="6" id="KW-0732">Signal</keyword>
<dbReference type="PROSITE" id="PS51257">
    <property type="entry name" value="PROKAR_LIPOPROTEIN"/>
    <property type="match status" value="1"/>
</dbReference>